<evidence type="ECO:0000259" key="1">
    <source>
        <dbReference type="Pfam" id="PF00750"/>
    </source>
</evidence>
<dbReference type="Gene3D" id="3.40.50.620">
    <property type="entry name" value="HUPs"/>
    <property type="match status" value="1"/>
</dbReference>
<dbReference type="GO" id="GO:0004814">
    <property type="term" value="F:arginine-tRNA ligase activity"/>
    <property type="evidence" value="ECO:0007669"/>
    <property type="project" value="UniProtKB-EC"/>
</dbReference>
<dbReference type="InterPro" id="IPR035684">
    <property type="entry name" value="ArgRS_core"/>
</dbReference>
<dbReference type="AlphaFoldDB" id="T0Y773"/>
<dbReference type="PANTHER" id="PTHR11956">
    <property type="entry name" value="ARGINYL-TRNA SYNTHETASE"/>
    <property type="match status" value="1"/>
</dbReference>
<proteinExistence type="predicted"/>
<comment type="caution">
    <text evidence="2">The sequence shown here is derived from an EMBL/GenBank/DDBJ whole genome shotgun (WGS) entry which is preliminary data.</text>
</comment>
<accession>T0Y773</accession>
<dbReference type="InterPro" id="IPR001278">
    <property type="entry name" value="Arg-tRNA-ligase"/>
</dbReference>
<feature type="non-terminal residue" evidence="2">
    <location>
        <position position="243"/>
    </location>
</feature>
<dbReference type="GO" id="GO:0005524">
    <property type="term" value="F:ATP binding"/>
    <property type="evidence" value="ECO:0007669"/>
    <property type="project" value="InterPro"/>
</dbReference>
<dbReference type="EMBL" id="AUZX01015948">
    <property type="protein sequence ID" value="EQD27697.1"/>
    <property type="molecule type" value="Genomic_DNA"/>
</dbReference>
<dbReference type="InterPro" id="IPR014729">
    <property type="entry name" value="Rossmann-like_a/b/a_fold"/>
</dbReference>
<dbReference type="PANTHER" id="PTHR11956:SF5">
    <property type="entry name" value="ARGININE--TRNA LIGASE, CYTOPLASMIC"/>
    <property type="match status" value="1"/>
</dbReference>
<dbReference type="Pfam" id="PF00750">
    <property type="entry name" value="tRNA-synt_1d"/>
    <property type="match status" value="1"/>
</dbReference>
<reference evidence="2" key="2">
    <citation type="journal article" date="2014" name="ISME J.">
        <title>Microbial stratification in low pH oxic and suboxic macroscopic growths along an acid mine drainage.</title>
        <authorList>
            <person name="Mendez-Garcia C."/>
            <person name="Mesa V."/>
            <person name="Sprenger R.R."/>
            <person name="Richter M."/>
            <person name="Diez M.S."/>
            <person name="Solano J."/>
            <person name="Bargiela R."/>
            <person name="Golyshina O.V."/>
            <person name="Manteca A."/>
            <person name="Ramos J.L."/>
            <person name="Gallego J.R."/>
            <person name="Llorente I."/>
            <person name="Martins Dos Santos V.A."/>
            <person name="Jensen O.N."/>
            <person name="Pelaez A.I."/>
            <person name="Sanchez J."/>
            <person name="Ferrer M."/>
        </authorList>
    </citation>
    <scope>NUCLEOTIDE SEQUENCE</scope>
</reference>
<organism evidence="2">
    <name type="scientific">mine drainage metagenome</name>
    <dbReference type="NCBI Taxonomy" id="410659"/>
    <lineage>
        <taxon>unclassified sequences</taxon>
        <taxon>metagenomes</taxon>
        <taxon>ecological metagenomes</taxon>
    </lineage>
</organism>
<evidence type="ECO:0000313" key="2">
    <source>
        <dbReference type="EMBL" id="EQD27697.1"/>
    </source>
</evidence>
<dbReference type="SUPFAM" id="SSF52374">
    <property type="entry name" value="Nucleotidylyl transferase"/>
    <property type="match status" value="1"/>
</dbReference>
<feature type="domain" description="Arginyl-tRNA synthetase catalytic core" evidence="1">
    <location>
        <begin position="7"/>
        <end position="230"/>
    </location>
</feature>
<protein>
    <submittedName>
        <fullName evidence="2">Arginyl-tRNA synthetase</fullName>
        <ecNumber evidence="2">6.1.1.19</ecNumber>
    </submittedName>
</protein>
<name>T0Y773_9ZZZZ</name>
<sequence>MEEQGSEDEVEEIIKKYEGGDPKLIEDVRKIANVMLNEIKKELHELGIKIDDYTWESEFIVTGEVKLLIDSLEDVIKSEGIAKYIELKDGKKVFLTRSDGSSLYLVRDIAYHMYKLSQNDWIITILGEDHAEHGRVLTEILKDYFDLVKKLDFVLYAFVSLESGKMSTRKGNAVTVRELIDRAYEKALEVVINKRGKDEKSSEIARKVAISAIRFNIIRVSSTKSLVFRWEDALDFNGDSAPF</sequence>
<keyword evidence="2" id="KW-0030">Aminoacyl-tRNA synthetase</keyword>
<dbReference type="GO" id="GO:0006420">
    <property type="term" value="P:arginyl-tRNA aminoacylation"/>
    <property type="evidence" value="ECO:0007669"/>
    <property type="project" value="InterPro"/>
</dbReference>
<dbReference type="EC" id="6.1.1.19" evidence="2"/>
<keyword evidence="2" id="KW-0436">Ligase</keyword>
<gene>
    <name evidence="2" type="ORF">B1A_21580</name>
</gene>
<reference evidence="2" key="1">
    <citation type="submission" date="2013-08" db="EMBL/GenBank/DDBJ databases">
        <authorList>
            <person name="Mendez C."/>
            <person name="Richter M."/>
            <person name="Ferrer M."/>
            <person name="Sanchez J."/>
        </authorList>
    </citation>
    <scope>NUCLEOTIDE SEQUENCE</scope>
</reference>